<protein>
    <submittedName>
        <fullName evidence="1">Predicted protein</fullName>
    </submittedName>
</protein>
<dbReference type="VEuPathDB" id="FungiDB:LEMA_P003020.1"/>
<organism evidence="1 2">
    <name type="scientific">Leptosphaeria maculans (strain JN3 / isolate v23.1.3 / race Av1-4-5-6-7-8)</name>
    <name type="common">Blackleg fungus</name>
    <name type="synonym">Phoma lingam</name>
    <dbReference type="NCBI Taxonomy" id="985895"/>
    <lineage>
        <taxon>Eukaryota</taxon>
        <taxon>Fungi</taxon>
        <taxon>Dikarya</taxon>
        <taxon>Ascomycota</taxon>
        <taxon>Pezizomycotina</taxon>
        <taxon>Dothideomycetes</taxon>
        <taxon>Pleosporomycetidae</taxon>
        <taxon>Pleosporales</taxon>
        <taxon>Pleosporineae</taxon>
        <taxon>Leptosphaeriaceae</taxon>
        <taxon>Plenodomus</taxon>
        <taxon>Plenodomus lingam/Leptosphaeria maculans species complex</taxon>
    </lineage>
</organism>
<accession>E5AE76</accession>
<dbReference type="AlphaFoldDB" id="E5AE76"/>
<proteinExistence type="predicted"/>
<sequence length="98" mass="11577">MVSTKYDSRLKQKCTRSTECLTISPSNHSQNLTMHRMRPKSWLQDEREGRYCLRYCKNRAGKENGTAKPKFTNTILDRAHFQRPRNVAVPTRLPRRVK</sequence>
<dbReference type="HOGENOM" id="CLU_2333985_0_0_1"/>
<reference evidence="2" key="1">
    <citation type="journal article" date="2011" name="Nat. Commun.">
        <title>Effector diversification within compartments of the Leptosphaeria maculans genome affected by Repeat-Induced Point mutations.</title>
        <authorList>
            <person name="Rouxel T."/>
            <person name="Grandaubert J."/>
            <person name="Hane J.K."/>
            <person name="Hoede C."/>
            <person name="van de Wouw A.P."/>
            <person name="Couloux A."/>
            <person name="Dominguez V."/>
            <person name="Anthouard V."/>
            <person name="Bally P."/>
            <person name="Bourras S."/>
            <person name="Cozijnsen A.J."/>
            <person name="Ciuffetti L.M."/>
            <person name="Degrave A."/>
            <person name="Dilmaghani A."/>
            <person name="Duret L."/>
            <person name="Fudal I."/>
            <person name="Goodwin S.B."/>
            <person name="Gout L."/>
            <person name="Glaser N."/>
            <person name="Linglin J."/>
            <person name="Kema G.H.J."/>
            <person name="Lapalu N."/>
            <person name="Lawrence C.B."/>
            <person name="May K."/>
            <person name="Meyer M."/>
            <person name="Ollivier B."/>
            <person name="Poulain J."/>
            <person name="Schoch C.L."/>
            <person name="Simon A."/>
            <person name="Spatafora J.W."/>
            <person name="Stachowiak A."/>
            <person name="Turgeon B.G."/>
            <person name="Tyler B.M."/>
            <person name="Vincent D."/>
            <person name="Weissenbach J."/>
            <person name="Amselem J."/>
            <person name="Quesneville H."/>
            <person name="Oliver R.P."/>
            <person name="Wincker P."/>
            <person name="Balesdent M.-H."/>
            <person name="Howlett B.J."/>
        </authorList>
    </citation>
    <scope>NUCLEOTIDE SEQUENCE [LARGE SCALE GENOMIC DNA]</scope>
    <source>
        <strain evidence="2">JN3 / isolate v23.1.3 / race Av1-4-5-6-7-8</strain>
    </source>
</reference>
<gene>
    <name evidence="1" type="ORF">LEMA_P003020.1</name>
</gene>
<dbReference type="EMBL" id="FP929139">
    <property type="protein sequence ID" value="CBY01515.1"/>
    <property type="molecule type" value="Genomic_DNA"/>
</dbReference>
<name>E5AE76_LEPMJ</name>
<dbReference type="Proteomes" id="UP000002668">
    <property type="component" value="Genome"/>
</dbReference>
<evidence type="ECO:0000313" key="1">
    <source>
        <dbReference type="EMBL" id="CBY01515.1"/>
    </source>
</evidence>
<dbReference type="InParanoid" id="E5AE76"/>
<keyword evidence="2" id="KW-1185">Reference proteome</keyword>
<evidence type="ECO:0000313" key="2">
    <source>
        <dbReference type="Proteomes" id="UP000002668"/>
    </source>
</evidence>